<organism evidence="3 4">
    <name type="scientific">Lepeophtheirus salmonis</name>
    <name type="common">Salmon louse</name>
    <name type="synonym">Caligus salmonis</name>
    <dbReference type="NCBI Taxonomy" id="72036"/>
    <lineage>
        <taxon>Eukaryota</taxon>
        <taxon>Metazoa</taxon>
        <taxon>Ecdysozoa</taxon>
        <taxon>Arthropoda</taxon>
        <taxon>Crustacea</taxon>
        <taxon>Multicrustacea</taxon>
        <taxon>Hexanauplia</taxon>
        <taxon>Copepoda</taxon>
        <taxon>Siphonostomatoida</taxon>
        <taxon>Caligidae</taxon>
        <taxon>Lepeophtheirus</taxon>
    </lineage>
</organism>
<proteinExistence type="predicted"/>
<protein>
    <submittedName>
        <fullName evidence="3">(salmon louse) hypothetical protein</fullName>
    </submittedName>
</protein>
<sequence>MNKSTPKSIRTSSSSDIRLQNGKIPLKLKDQVAYKGPQSTLQNKVISQLMDSFMLLQFVSIFNYYSFDELDKEDLSDGEDEQPTIVVLKEGDLSAEEAKVIQTDLELKAEDEPPSDEPKKKEAKKSLLSFDDREDDEDE</sequence>
<dbReference type="EMBL" id="HG994582">
    <property type="protein sequence ID" value="CAF2884003.1"/>
    <property type="molecule type" value="Genomic_DNA"/>
</dbReference>
<evidence type="ECO:0000313" key="3">
    <source>
        <dbReference type="EMBL" id="CAF2884003.1"/>
    </source>
</evidence>
<evidence type="ECO:0000313" key="4">
    <source>
        <dbReference type="Proteomes" id="UP000675881"/>
    </source>
</evidence>
<feature type="compositionally biased region" description="Basic and acidic residues" evidence="1">
    <location>
        <begin position="104"/>
        <end position="120"/>
    </location>
</feature>
<evidence type="ECO:0000259" key="2">
    <source>
        <dbReference type="Pfam" id="PF15377"/>
    </source>
</evidence>
<dbReference type="Pfam" id="PF15377">
    <property type="entry name" value="DUF4604"/>
    <property type="match status" value="1"/>
</dbReference>
<feature type="domain" description="DUF4604" evidence="2">
    <location>
        <begin position="68"/>
        <end position="110"/>
    </location>
</feature>
<dbReference type="AlphaFoldDB" id="A0A7R8H5I9"/>
<dbReference type="InterPro" id="IPR040219">
    <property type="entry name" value="KIAA1143-like"/>
</dbReference>
<dbReference type="PANTHER" id="PTHR31195">
    <property type="entry name" value="GEO02494P1"/>
    <property type="match status" value="1"/>
</dbReference>
<keyword evidence="4" id="KW-1185">Reference proteome</keyword>
<dbReference type="PANTHER" id="PTHR31195:SF2">
    <property type="entry name" value="GEO02494P1"/>
    <property type="match status" value="1"/>
</dbReference>
<name>A0A7R8H5I9_LEPSM</name>
<dbReference type="OrthoDB" id="10043580at2759"/>
<evidence type="ECO:0000256" key="1">
    <source>
        <dbReference type="SAM" id="MobiDB-lite"/>
    </source>
</evidence>
<reference evidence="3" key="1">
    <citation type="submission" date="2021-02" db="EMBL/GenBank/DDBJ databases">
        <authorList>
            <person name="Bekaert M."/>
        </authorList>
    </citation>
    <scope>NUCLEOTIDE SEQUENCE</scope>
    <source>
        <strain evidence="3">IoA-00</strain>
    </source>
</reference>
<dbReference type="Proteomes" id="UP000675881">
    <property type="component" value="Chromosome 3"/>
</dbReference>
<feature type="region of interest" description="Disordered" evidence="1">
    <location>
        <begin position="104"/>
        <end position="139"/>
    </location>
</feature>
<accession>A0A7R8H5I9</accession>
<dbReference type="InterPro" id="IPR027911">
    <property type="entry name" value="DUF4604"/>
</dbReference>
<gene>
    <name evidence="3" type="ORF">LSAA_7486</name>
</gene>